<feature type="region of interest" description="Disordered" evidence="1">
    <location>
        <begin position="1"/>
        <end position="23"/>
    </location>
</feature>
<dbReference type="EMBL" id="CP000493">
    <property type="protein sequence ID" value="ABM79970.1"/>
    <property type="molecule type" value="Genomic_DNA"/>
</dbReference>
<name>A2BJ09_HYPBU</name>
<dbReference type="AlphaFoldDB" id="A2BJ09"/>
<evidence type="ECO:0000313" key="2">
    <source>
        <dbReference type="EMBL" id="ABM79970.1"/>
    </source>
</evidence>
<dbReference type="Proteomes" id="UP000002593">
    <property type="component" value="Chromosome"/>
</dbReference>
<proteinExistence type="predicted"/>
<gene>
    <name evidence="2" type="ordered locus">Hbut_0095</name>
</gene>
<sequence>MGDRVEQKEPRRIASTSPEPANKPKIALREVDSNLPPTRVDLVSAMLGSSNLLYCYKPTIVLALRPENTRFSYLELLRRVAREACRVTLRLQLHGLHGGRRLTEYQLATLRFSGFIAAIDLDEVSESERGDGVASLARLEASLEDRLREAPLSLPGFIILYGSRNLIRRIQVMWSPRVGGRGQVFVRLQPPVEAEIIENEDVFKAIALLYNLPENIVNGAANIDDAVTLAEETYTRLLEAFASDPSLGAVARQAIDDEETRPDEAFVHFASKMIALANLLEAGYSEAEIEVEVAVGGVPVDIIVGGRWSRSLIVEVETLYGSLNPAARLSTVVRQRIGMGYNMWIVVPPLQAALYAPYIEPVVKRYSESGSIEFYTFSGFDASLTPLGEFLEKVWALAERLWKHRLGGS</sequence>
<dbReference type="eggNOG" id="arCOG04025">
    <property type="taxonomic scope" value="Archaea"/>
</dbReference>
<organism evidence="2 3">
    <name type="scientific">Hyperthermus butylicus (strain DSM 5456 / JCM 9403 / PLM1-5)</name>
    <dbReference type="NCBI Taxonomy" id="415426"/>
    <lineage>
        <taxon>Archaea</taxon>
        <taxon>Thermoproteota</taxon>
        <taxon>Thermoprotei</taxon>
        <taxon>Desulfurococcales</taxon>
        <taxon>Pyrodictiaceae</taxon>
        <taxon>Hyperthermus</taxon>
    </lineage>
</organism>
<keyword evidence="3" id="KW-1185">Reference proteome</keyword>
<dbReference type="HOGENOM" id="CLU_671949_0_0_2"/>
<evidence type="ECO:0000256" key="1">
    <source>
        <dbReference type="SAM" id="MobiDB-lite"/>
    </source>
</evidence>
<reference evidence="2 3" key="1">
    <citation type="journal article" date="2007" name="Archaea">
        <title>The genome of Hyperthermus butylicus: a sulfur-reducing, peptide fermenting, neutrophilic Crenarchaeote growing up to 108 degrees C.</title>
        <authorList>
            <person name="Brugger K."/>
            <person name="Chen L."/>
            <person name="Stark M."/>
            <person name="Zibat A."/>
            <person name="Redder P."/>
            <person name="Ruepp A."/>
            <person name="Awayez M."/>
            <person name="She Q."/>
            <person name="Garrett R.A."/>
            <person name="Klenk H.P."/>
        </authorList>
    </citation>
    <scope>NUCLEOTIDE SEQUENCE [LARGE SCALE GENOMIC DNA]</scope>
    <source>
        <strain evidence="3">DSM 5456 / JCM 9403 / PLM1-5</strain>
    </source>
</reference>
<dbReference type="KEGG" id="hbu:Hbut_0095"/>
<dbReference type="STRING" id="415426.Hbut_0095"/>
<dbReference type="EnsemblBacteria" id="ABM79970">
    <property type="protein sequence ID" value="ABM79970"/>
    <property type="gene ID" value="Hbut_0095"/>
</dbReference>
<accession>A2BJ09</accession>
<feature type="compositionally biased region" description="Basic and acidic residues" evidence="1">
    <location>
        <begin position="1"/>
        <end position="12"/>
    </location>
</feature>
<protein>
    <submittedName>
        <fullName evidence="2">Uncharacterized protein</fullName>
    </submittedName>
</protein>
<evidence type="ECO:0000313" key="3">
    <source>
        <dbReference type="Proteomes" id="UP000002593"/>
    </source>
</evidence>